<evidence type="ECO:0000313" key="1">
    <source>
        <dbReference type="EMBL" id="KAK8847901.1"/>
    </source>
</evidence>
<organism evidence="1 2">
    <name type="scientific">Tritrichomonas musculus</name>
    <dbReference type="NCBI Taxonomy" id="1915356"/>
    <lineage>
        <taxon>Eukaryota</taxon>
        <taxon>Metamonada</taxon>
        <taxon>Parabasalia</taxon>
        <taxon>Tritrichomonadida</taxon>
        <taxon>Tritrichomonadidae</taxon>
        <taxon>Tritrichomonas</taxon>
    </lineage>
</organism>
<accession>A0ABR2HI53</accession>
<proteinExistence type="predicted"/>
<name>A0ABR2HI53_9EUKA</name>
<gene>
    <name evidence="1" type="ORF">M9Y10_018949</name>
</gene>
<reference evidence="1 2" key="1">
    <citation type="submission" date="2024-04" db="EMBL/GenBank/DDBJ databases">
        <title>Tritrichomonas musculus Genome.</title>
        <authorList>
            <person name="Alves-Ferreira E."/>
            <person name="Grigg M."/>
            <person name="Lorenzi H."/>
            <person name="Galac M."/>
        </authorList>
    </citation>
    <scope>NUCLEOTIDE SEQUENCE [LARGE SCALE GENOMIC DNA]</scope>
    <source>
        <strain evidence="1 2">EAF2021</strain>
    </source>
</reference>
<keyword evidence="2" id="KW-1185">Reference proteome</keyword>
<dbReference type="EMBL" id="JAPFFF010000027">
    <property type="protein sequence ID" value="KAK8847901.1"/>
    <property type="molecule type" value="Genomic_DNA"/>
</dbReference>
<dbReference type="Proteomes" id="UP001470230">
    <property type="component" value="Unassembled WGS sequence"/>
</dbReference>
<protein>
    <submittedName>
        <fullName evidence="1">Uncharacterized protein</fullName>
    </submittedName>
</protein>
<sequence>MILSKDSPSVKEIEKLLPELLYYLDKKLNPNTSEELFLLVKFCFSLHPNKLLPLFTEFLSKINSNRIIITASILSYLIIERRIKITDDYNSFISTSYNQIITQINKKNNKCFVIFDHEIPLKFEANFVVDIFSLIKYHKKDAIFLKNYLNSHPDTSKTKISNMIQNLSPNRIVDSLPNQYFQDTELILKLQPDGLIKFIPNIPDESFKQLLPKFDAKLQEKNRNLIKVILERCIELDVDITNHNNLIDSISSDDLNPTVWEYLAKYKIILNDELANKVTSFSNPFWAVIVMPNAINFTQKMIDHCLLNATDLHIYDRLLYSFFKQIYKTHKIPIPSFWKIVENDRLANYIDQNGSNSILIYAFEFSSDTIRTSIILSLRLSPLDKYATNKISDFIKQNDIDYIVNMNDDALYFIASAFITTNSSHKSNIHGLTKEVFLPFFAIGLIYIDQIKRSNLSFIKESNKMINLLIESCKFFETKRTLLTQASVDRIFSLYQIWTNRYFFDSYLANQIIEIFLSIFIRNNYYADKMIFLKAIFNISFKYDDVQLQKIFNKYGLMFLIYIIKNIDGLINITDLNDLKLDLTDFKASKIFNYFSSEKEIF</sequence>
<comment type="caution">
    <text evidence="1">The sequence shown here is derived from an EMBL/GenBank/DDBJ whole genome shotgun (WGS) entry which is preliminary data.</text>
</comment>
<evidence type="ECO:0000313" key="2">
    <source>
        <dbReference type="Proteomes" id="UP001470230"/>
    </source>
</evidence>